<dbReference type="RefSeq" id="WP_007548206.1">
    <property type="nucleotide sequence ID" value="NZ_ABZS01000218.1"/>
</dbReference>
<dbReference type="EMBL" id="ABZS01000218">
    <property type="protein sequence ID" value="EEP59818.1"/>
    <property type="molecule type" value="Genomic_DNA"/>
</dbReference>
<dbReference type="SMART" id="SM00271">
    <property type="entry name" value="DnaJ"/>
    <property type="match status" value="1"/>
</dbReference>
<evidence type="ECO:0000256" key="7">
    <source>
        <dbReference type="ARBA" id="ARBA00023186"/>
    </source>
</evidence>
<dbReference type="NCBIfam" id="NF008035">
    <property type="entry name" value="PRK10767.1"/>
    <property type="match status" value="1"/>
</dbReference>
<dbReference type="InterPro" id="IPR001305">
    <property type="entry name" value="HSP_DnaJ_Cys-rich_dom"/>
</dbReference>
<dbReference type="FunFam" id="2.10.230.10:FF:000002">
    <property type="entry name" value="Molecular chaperone DnaJ"/>
    <property type="match status" value="1"/>
</dbReference>
<feature type="repeat" description="CXXCXGXG motif" evidence="11">
    <location>
        <begin position="162"/>
        <end position="169"/>
    </location>
</feature>
<dbReference type="PROSITE" id="PS50076">
    <property type="entry name" value="DNAJ_2"/>
    <property type="match status" value="1"/>
</dbReference>
<dbReference type="Pfam" id="PF00226">
    <property type="entry name" value="DnaJ"/>
    <property type="match status" value="1"/>
</dbReference>
<keyword evidence="11" id="KW-0963">Cytoplasm</keyword>
<dbReference type="AlphaFoldDB" id="C4FM81"/>
<dbReference type="GO" id="GO:0008270">
    <property type="term" value="F:zinc ion binding"/>
    <property type="evidence" value="ECO:0007669"/>
    <property type="project" value="UniProtKB-UniRule"/>
</dbReference>
<evidence type="ECO:0000256" key="4">
    <source>
        <dbReference type="ARBA" id="ARBA00022771"/>
    </source>
</evidence>
<feature type="binding site" evidence="11">
    <location>
        <position position="165"/>
    </location>
    <ligand>
        <name>Zn(2+)</name>
        <dbReference type="ChEBI" id="CHEBI:29105"/>
        <label>1</label>
    </ligand>
</feature>
<dbReference type="GO" id="GO:0006260">
    <property type="term" value="P:DNA replication"/>
    <property type="evidence" value="ECO:0007669"/>
    <property type="project" value="UniProtKB-KW"/>
</dbReference>
<evidence type="ECO:0000256" key="6">
    <source>
        <dbReference type="ARBA" id="ARBA00023016"/>
    </source>
</evidence>
<evidence type="ECO:0000259" key="14">
    <source>
        <dbReference type="PROSITE" id="PS51188"/>
    </source>
</evidence>
<dbReference type="PROSITE" id="PS00636">
    <property type="entry name" value="DNAJ_1"/>
    <property type="match status" value="1"/>
</dbReference>
<dbReference type="GO" id="GO:0031072">
    <property type="term" value="F:heat shock protein binding"/>
    <property type="evidence" value="ECO:0007669"/>
    <property type="project" value="InterPro"/>
</dbReference>
<evidence type="ECO:0000256" key="11">
    <source>
        <dbReference type="HAMAP-Rule" id="MF_01152"/>
    </source>
</evidence>
<feature type="repeat" description="CXXCXGXG motif" evidence="11">
    <location>
        <begin position="215"/>
        <end position="222"/>
    </location>
</feature>
<feature type="binding site" evidence="11">
    <location>
        <position position="202"/>
    </location>
    <ligand>
        <name>Zn(2+)</name>
        <dbReference type="ChEBI" id="CHEBI:29105"/>
        <label>2</label>
    </ligand>
</feature>
<comment type="caution">
    <text evidence="15">The sequence shown here is derived from an EMBL/GenBank/DDBJ whole genome shotgun (WGS) entry which is preliminary data.</text>
</comment>
<dbReference type="Gene3D" id="2.60.260.20">
    <property type="entry name" value="Urease metallochaperone UreE, N-terminal domain"/>
    <property type="match status" value="2"/>
</dbReference>
<keyword evidence="4 11" id="KW-0863">Zinc-finger</keyword>
<protein>
    <recommendedName>
        <fullName evidence="10 11">Chaperone protein DnaJ</fullName>
    </recommendedName>
</protein>
<keyword evidence="5 11" id="KW-0862">Zinc</keyword>
<dbReference type="CDD" id="cd10719">
    <property type="entry name" value="DnaJ_zf"/>
    <property type="match status" value="1"/>
</dbReference>
<keyword evidence="16" id="KW-1185">Reference proteome</keyword>
<feature type="binding site" evidence="11">
    <location>
        <position position="215"/>
    </location>
    <ligand>
        <name>Zn(2+)</name>
        <dbReference type="ChEBI" id="CHEBI:29105"/>
        <label>1</label>
    </ligand>
</feature>
<dbReference type="HAMAP" id="MF_01152">
    <property type="entry name" value="DnaJ"/>
    <property type="match status" value="1"/>
</dbReference>
<dbReference type="FunFam" id="2.60.260.20:FF:000013">
    <property type="entry name" value="DnaJ subfamily B member 11"/>
    <property type="match status" value="1"/>
</dbReference>
<dbReference type="FunFam" id="1.10.287.110:FF:000034">
    <property type="entry name" value="Chaperone protein DnaJ"/>
    <property type="match status" value="1"/>
</dbReference>
<evidence type="ECO:0000256" key="10">
    <source>
        <dbReference type="ARBA" id="ARBA00067609"/>
    </source>
</evidence>
<dbReference type="NCBIfam" id="NF010884">
    <property type="entry name" value="PRK14291.1"/>
    <property type="match status" value="1"/>
</dbReference>
<feature type="domain" description="J" evidence="13">
    <location>
        <begin position="6"/>
        <end position="71"/>
    </location>
</feature>
<dbReference type="CDD" id="cd06257">
    <property type="entry name" value="DnaJ"/>
    <property type="match status" value="1"/>
</dbReference>
<dbReference type="GO" id="GO:0005737">
    <property type="term" value="C:cytoplasm"/>
    <property type="evidence" value="ECO:0007669"/>
    <property type="project" value="UniProtKB-SubCell"/>
</dbReference>
<dbReference type="GO" id="GO:0051082">
    <property type="term" value="F:unfolded protein binding"/>
    <property type="evidence" value="ECO:0007669"/>
    <property type="project" value="UniProtKB-UniRule"/>
</dbReference>
<dbReference type="InterPro" id="IPR036410">
    <property type="entry name" value="HSP_DnaJ_Cys-rich_dom_sf"/>
</dbReference>
<evidence type="ECO:0000256" key="3">
    <source>
        <dbReference type="ARBA" id="ARBA00022737"/>
    </source>
</evidence>
<dbReference type="CDD" id="cd10747">
    <property type="entry name" value="DnaJ_C"/>
    <property type="match status" value="1"/>
</dbReference>
<evidence type="ECO:0000256" key="12">
    <source>
        <dbReference type="PROSITE-ProRule" id="PRU00546"/>
    </source>
</evidence>
<dbReference type="SUPFAM" id="SSF49493">
    <property type="entry name" value="HSP40/DnaJ peptide-binding domain"/>
    <property type="match status" value="2"/>
</dbReference>
<comment type="cofactor">
    <cofactor evidence="11">
        <name>Zn(2+)</name>
        <dbReference type="ChEBI" id="CHEBI:29105"/>
    </cofactor>
    <text evidence="11">Binds 2 Zn(2+) ions per monomer.</text>
</comment>
<dbReference type="InterPro" id="IPR036869">
    <property type="entry name" value="J_dom_sf"/>
</dbReference>
<dbReference type="InterPro" id="IPR012724">
    <property type="entry name" value="DnaJ"/>
</dbReference>
<proteinExistence type="inferred from homology"/>
<evidence type="ECO:0000259" key="13">
    <source>
        <dbReference type="PROSITE" id="PS50076"/>
    </source>
</evidence>
<dbReference type="Pfam" id="PF00684">
    <property type="entry name" value="DnaJ_CXXCXGXG"/>
    <property type="match status" value="1"/>
</dbReference>
<dbReference type="PANTHER" id="PTHR43096:SF52">
    <property type="entry name" value="DNAJ HOMOLOG 1, MITOCHONDRIAL-RELATED"/>
    <property type="match status" value="1"/>
</dbReference>
<feature type="zinc finger region" description="CR-type" evidence="12">
    <location>
        <begin position="149"/>
        <end position="227"/>
    </location>
</feature>
<dbReference type="PRINTS" id="PR00625">
    <property type="entry name" value="JDOMAIN"/>
</dbReference>
<dbReference type="PANTHER" id="PTHR43096">
    <property type="entry name" value="DNAJ HOMOLOG 1, MITOCHONDRIAL-RELATED"/>
    <property type="match status" value="1"/>
</dbReference>
<dbReference type="NCBIfam" id="TIGR02349">
    <property type="entry name" value="DnaJ_bact"/>
    <property type="match status" value="1"/>
</dbReference>
<dbReference type="InterPro" id="IPR002939">
    <property type="entry name" value="DnaJ_C"/>
</dbReference>
<feature type="repeat" description="CXXCXGXG motif" evidence="11">
    <location>
        <begin position="179"/>
        <end position="186"/>
    </location>
</feature>
<feature type="binding site" evidence="11">
    <location>
        <position position="182"/>
    </location>
    <ligand>
        <name>Zn(2+)</name>
        <dbReference type="ChEBI" id="CHEBI:29105"/>
        <label>2</label>
    </ligand>
</feature>
<reference evidence="15 16" key="1">
    <citation type="submission" date="2009-04" db="EMBL/GenBank/DDBJ databases">
        <authorList>
            <person name="Reysenbach A.-L."/>
            <person name="Heidelberg J.F."/>
            <person name="Nelson W.C."/>
        </authorList>
    </citation>
    <scope>NUCLEOTIDE SEQUENCE [LARGE SCALE GENOMIC DNA]</scope>
    <source>
        <strain evidence="15 16">SS-5</strain>
    </source>
</reference>
<feature type="repeat" description="CXXCXGXG motif" evidence="11">
    <location>
        <begin position="202"/>
        <end position="209"/>
    </location>
</feature>
<accession>C4FM81</accession>
<dbReference type="Gene3D" id="1.10.287.110">
    <property type="entry name" value="DnaJ domain"/>
    <property type="match status" value="1"/>
</dbReference>
<organism evidence="15 16">
    <name type="scientific">Sulfurihydrogenibium yellowstonense SS-5</name>
    <dbReference type="NCBI Taxonomy" id="432331"/>
    <lineage>
        <taxon>Bacteria</taxon>
        <taxon>Pseudomonadati</taxon>
        <taxon>Aquificota</taxon>
        <taxon>Aquificia</taxon>
        <taxon>Aquificales</taxon>
        <taxon>Hydrogenothermaceae</taxon>
        <taxon>Sulfurihydrogenibium</taxon>
    </lineage>
</organism>
<dbReference type="SUPFAM" id="SSF57938">
    <property type="entry name" value="DnaJ/Hsp40 cysteine-rich domain"/>
    <property type="match status" value="1"/>
</dbReference>
<sequence>MEQKRDYYEILGVSRNATQDEIKKAYRKLARKYHPDLNPNNPEAEEKFKEINEAYQVLSDPEKRKIYDQFGHAGLSGGGVNYEDFAGFSARGGINLEDIFRDLDDIFGFFGGGGRRASSQGRRRAYQQREDGADIYQTITISLEDAYNGTTIELEVPRYVICEACGGTGVKAGSDVKTCPTCGGTGEIYQSLGGFMRISQTCPTCGGAGVLQEPCPVCNGRGLIIKKEKVKVRVPPGVDNGSKLRIPGKGHSGRFGGIPGDLWVVVNVKPHPLFERRGDNLYLNVNLAVAEAIVGTEIEIPLINGKTEKVKLPSGIQPGDTFRIQGKGMPRLKQSGYGDLILQFNVIIPKIEELSKDGQKCIDFLKKDQKINQRFYQKL</sequence>
<dbReference type="Gene3D" id="2.10.230.10">
    <property type="entry name" value="Heat shock protein DnaJ, cysteine-rich domain"/>
    <property type="match status" value="1"/>
</dbReference>
<gene>
    <name evidence="11 15" type="primary">dnaJ</name>
    <name evidence="15" type="ORF">SULYE_1685</name>
</gene>
<dbReference type="Pfam" id="PF01556">
    <property type="entry name" value="DnaJ_C"/>
    <property type="match status" value="1"/>
</dbReference>
<keyword evidence="1 11" id="KW-0235">DNA replication</keyword>
<feature type="binding site" evidence="11">
    <location>
        <position position="162"/>
    </location>
    <ligand>
        <name>Zn(2+)</name>
        <dbReference type="ChEBI" id="CHEBI:29105"/>
        <label>1</label>
    </ligand>
</feature>
<dbReference type="GO" id="GO:0009408">
    <property type="term" value="P:response to heat"/>
    <property type="evidence" value="ECO:0007669"/>
    <property type="project" value="InterPro"/>
</dbReference>
<comment type="domain">
    <text evidence="11">The J domain is necessary and sufficient to stimulate DnaK ATPase activity. Zinc center 1 plays an important role in the autonomous, DnaK-independent chaperone activity of DnaJ. Zinc center 2 is essential for interaction with DnaK and for DnaJ activity.</text>
</comment>
<feature type="binding site" evidence="11">
    <location>
        <position position="179"/>
    </location>
    <ligand>
        <name>Zn(2+)</name>
        <dbReference type="ChEBI" id="CHEBI:29105"/>
        <label>2</label>
    </ligand>
</feature>
<dbReference type="GO" id="GO:0005524">
    <property type="term" value="F:ATP binding"/>
    <property type="evidence" value="ECO:0007669"/>
    <property type="project" value="InterPro"/>
</dbReference>
<keyword evidence="3 11" id="KW-0677">Repeat</keyword>
<dbReference type="Proteomes" id="UP000005540">
    <property type="component" value="Unassembled WGS sequence"/>
</dbReference>
<dbReference type="InterPro" id="IPR018253">
    <property type="entry name" value="DnaJ_domain_CS"/>
</dbReference>
<dbReference type="PROSITE" id="PS51188">
    <property type="entry name" value="ZF_CR"/>
    <property type="match status" value="1"/>
</dbReference>
<name>C4FM81_9AQUI</name>
<dbReference type="SUPFAM" id="SSF46565">
    <property type="entry name" value="Chaperone J-domain"/>
    <property type="match status" value="1"/>
</dbReference>
<dbReference type="GO" id="GO:0042026">
    <property type="term" value="P:protein refolding"/>
    <property type="evidence" value="ECO:0007669"/>
    <property type="project" value="TreeGrafter"/>
</dbReference>
<evidence type="ECO:0000256" key="1">
    <source>
        <dbReference type="ARBA" id="ARBA00022705"/>
    </source>
</evidence>
<evidence type="ECO:0000256" key="9">
    <source>
        <dbReference type="ARBA" id="ARBA00061004"/>
    </source>
</evidence>
<comment type="function">
    <text evidence="8 11">Participates actively in the response to hyperosmotic and heat shock by preventing the aggregation of stress-denatured proteins and by disaggregating proteins, also in an autonomous, DnaK-independent fashion. Unfolded proteins bind initially to DnaJ; upon interaction with the DnaJ-bound protein, DnaK hydrolyzes its bound ATP, resulting in the formation of a stable complex. GrpE releases ADP from DnaK; ATP binding to DnaK triggers the release of the substrate protein, thus completing the reaction cycle. Several rounds of ATP-dependent interactions between DnaJ, DnaK and GrpE are required for fully efficient folding. Also involved, together with DnaK and GrpE, in the DNA replication of plasmids through activation of initiation proteins.</text>
</comment>
<evidence type="ECO:0000313" key="15">
    <source>
        <dbReference type="EMBL" id="EEP59818.1"/>
    </source>
</evidence>
<evidence type="ECO:0000256" key="2">
    <source>
        <dbReference type="ARBA" id="ARBA00022723"/>
    </source>
</evidence>
<dbReference type="InterPro" id="IPR001623">
    <property type="entry name" value="DnaJ_domain"/>
</dbReference>
<dbReference type="OrthoDB" id="9779889at2"/>
<keyword evidence="6 11" id="KW-0346">Stress response</keyword>
<feature type="binding site" evidence="11">
    <location>
        <position position="218"/>
    </location>
    <ligand>
        <name>Zn(2+)</name>
        <dbReference type="ChEBI" id="CHEBI:29105"/>
        <label>1</label>
    </ligand>
</feature>
<evidence type="ECO:0000256" key="8">
    <source>
        <dbReference type="ARBA" id="ARBA00053423"/>
    </source>
</evidence>
<comment type="subcellular location">
    <subcellularLocation>
        <location evidence="11">Cytoplasm</location>
    </subcellularLocation>
</comment>
<evidence type="ECO:0000313" key="16">
    <source>
        <dbReference type="Proteomes" id="UP000005540"/>
    </source>
</evidence>
<feature type="binding site" evidence="11">
    <location>
        <position position="205"/>
    </location>
    <ligand>
        <name>Zn(2+)</name>
        <dbReference type="ChEBI" id="CHEBI:29105"/>
        <label>2</label>
    </ligand>
</feature>
<dbReference type="InterPro" id="IPR008971">
    <property type="entry name" value="HSP40/DnaJ_pept-bd"/>
</dbReference>
<feature type="domain" description="CR-type" evidence="14">
    <location>
        <begin position="149"/>
        <end position="227"/>
    </location>
</feature>
<keyword evidence="7 11" id="KW-0143">Chaperone</keyword>
<evidence type="ECO:0000256" key="5">
    <source>
        <dbReference type="ARBA" id="ARBA00022833"/>
    </source>
</evidence>
<keyword evidence="2 11" id="KW-0479">Metal-binding</keyword>
<comment type="similarity">
    <text evidence="9 11">Belongs to the DnaJ family.</text>
</comment>
<comment type="subunit">
    <text evidence="11">Homodimer.</text>
</comment>